<comment type="cofactor">
    <cofactor evidence="2 15">
        <name>pyridoxal 5'-phosphate</name>
        <dbReference type="ChEBI" id="CHEBI:597326"/>
    </cofactor>
</comment>
<dbReference type="SFLD" id="SFLDS00029">
    <property type="entry name" value="Radical_SAM"/>
    <property type="match status" value="1"/>
</dbReference>
<evidence type="ECO:0000256" key="2">
    <source>
        <dbReference type="ARBA" id="ARBA00001933"/>
    </source>
</evidence>
<dbReference type="AlphaFoldDB" id="A0A5E6M8Y4"/>
<evidence type="ECO:0000256" key="8">
    <source>
        <dbReference type="ARBA" id="ARBA00022691"/>
    </source>
</evidence>
<evidence type="ECO:0000256" key="11">
    <source>
        <dbReference type="ARBA" id="ARBA00023004"/>
    </source>
</evidence>
<feature type="domain" description="Radical SAM core" evidence="16">
    <location>
        <begin position="174"/>
        <end position="386"/>
    </location>
</feature>
<dbReference type="Gene3D" id="6.10.140.1170">
    <property type="match status" value="1"/>
</dbReference>
<dbReference type="PIRSF" id="PIRSF004911">
    <property type="entry name" value="DUF160"/>
    <property type="match status" value="1"/>
</dbReference>
<dbReference type="InterPro" id="IPR025895">
    <property type="entry name" value="LAM_C_dom"/>
</dbReference>
<evidence type="ECO:0000256" key="4">
    <source>
        <dbReference type="ARBA" id="ARBA00008703"/>
    </source>
</evidence>
<dbReference type="GO" id="GO:0046872">
    <property type="term" value="F:metal ion binding"/>
    <property type="evidence" value="ECO:0007669"/>
    <property type="project" value="UniProtKB-KW"/>
</dbReference>
<evidence type="ECO:0000256" key="1">
    <source>
        <dbReference type="ARBA" id="ARBA00000911"/>
    </source>
</evidence>
<evidence type="ECO:0000256" key="3">
    <source>
        <dbReference type="ARBA" id="ARBA00001966"/>
    </source>
</evidence>
<dbReference type="EC" id="5.4.3.2" evidence="5"/>
<dbReference type="InterPro" id="IPR003739">
    <property type="entry name" value="Lys_aminomutase/Glu_NH3_mut"/>
</dbReference>
<evidence type="ECO:0000256" key="7">
    <source>
        <dbReference type="ARBA" id="ARBA00022485"/>
    </source>
</evidence>
<gene>
    <name evidence="17" type="primary">kamA</name>
    <name evidence="17" type="ORF">MAMC_00540</name>
</gene>
<comment type="caution">
    <text evidence="17">The sequence shown here is derived from an EMBL/GenBank/DDBJ whole genome shotgun (WGS) entry which is preliminary data.</text>
</comment>
<evidence type="ECO:0000313" key="17">
    <source>
        <dbReference type="EMBL" id="VVM05397.1"/>
    </source>
</evidence>
<dbReference type="InterPro" id="IPR058240">
    <property type="entry name" value="rSAM_sf"/>
</dbReference>
<evidence type="ECO:0000256" key="9">
    <source>
        <dbReference type="ARBA" id="ARBA00022723"/>
    </source>
</evidence>
<keyword evidence="11" id="KW-0408">Iron</keyword>
<evidence type="ECO:0000256" key="10">
    <source>
        <dbReference type="ARBA" id="ARBA00022898"/>
    </source>
</evidence>
<dbReference type="Gene3D" id="3.20.20.70">
    <property type="entry name" value="Aldolase class I"/>
    <property type="match status" value="1"/>
</dbReference>
<dbReference type="InterPro" id="IPR013785">
    <property type="entry name" value="Aldolase_TIM"/>
</dbReference>
<keyword evidence="10 15" id="KW-0663">Pyridoxal phosphate</keyword>
<keyword evidence="9 14" id="KW-0479">Metal-binding</keyword>
<dbReference type="PANTHER" id="PTHR30538:SF1">
    <property type="entry name" value="L-LYSINE 2,3-AMINOMUTASE"/>
    <property type="match status" value="1"/>
</dbReference>
<dbReference type="NCBIfam" id="TIGR00238">
    <property type="entry name" value="KamA family radical SAM protein"/>
    <property type="match status" value="1"/>
</dbReference>
<sequence>MADSGFFQASPHRGRGCGPQLHEFFTGSRIVLRQRAVDKDTKRLSFAFCVRKDLLLSCRDSDFRSAGKGFWAGIPDDLWNDWRWQLRHRLTSFQEIDGRLRLTDSEKKGILLASSRKLALAITPYFFNLLSPDDPDCPIRRQVIPRAEELLRAPYEMSDPCGEDGNMVAPGLVHRYPDRVLFLVTDRCASYCRYCTRSRIVSGVGEQHLSVDVDRALAYLWEHREVRDVLLSGGDPLLLSDGRLGELLGRLREIPHIEILRIGTRVPIFLPQRVTPELCAILRDYHPLWMNIHANHAAELTAEVRGALGRLTDAGIPLGNQSVLLRGVNDSVESVRKLVHKLVRARVRPYYLYQCDLIEGTDHLRVPIEEGIRIVQQLRGYTTGFAVPQYVVDGPGGGGKIPLNPDYIVGEERGQILLRNFLGKLYSYPSPRPFSKNADSPGRGSMA</sequence>
<evidence type="ECO:0000259" key="16">
    <source>
        <dbReference type="PROSITE" id="PS51918"/>
    </source>
</evidence>
<dbReference type="InterPro" id="IPR022459">
    <property type="entry name" value="Lysine_aminomutase"/>
</dbReference>
<keyword evidence="12 14" id="KW-0411">Iron-sulfur</keyword>
<name>A0A5E6M8Y4_9BACT</name>
<feature type="binding site" evidence="14">
    <location>
        <position position="192"/>
    </location>
    <ligand>
        <name>[4Fe-4S] cluster</name>
        <dbReference type="ChEBI" id="CHEBI:49883"/>
        <note>4Fe-4S-S-AdoMet</note>
    </ligand>
</feature>
<keyword evidence="7 14" id="KW-0004">4Fe-4S</keyword>
<feature type="modified residue" description="N6-(pyridoxal phosphate)lysine" evidence="15">
    <location>
        <position position="400"/>
    </location>
</feature>
<reference evidence="17" key="1">
    <citation type="submission" date="2019-09" db="EMBL/GenBank/DDBJ databases">
        <authorList>
            <person name="Cremers G."/>
        </authorList>
    </citation>
    <scope>NUCLEOTIDE SEQUENCE [LARGE SCALE GENOMIC DNA]</scope>
    <source>
        <strain evidence="17">3B</strain>
    </source>
</reference>
<dbReference type="PROSITE" id="PS51918">
    <property type="entry name" value="RADICAL_SAM"/>
    <property type="match status" value="1"/>
</dbReference>
<keyword evidence="8" id="KW-0949">S-adenosyl-L-methionine</keyword>
<dbReference type="InterPro" id="IPR007197">
    <property type="entry name" value="rSAM"/>
</dbReference>
<accession>A0A5E6M8Y4</accession>
<dbReference type="Pfam" id="PF04055">
    <property type="entry name" value="Radical_SAM"/>
    <property type="match status" value="1"/>
</dbReference>
<dbReference type="CDD" id="cd01335">
    <property type="entry name" value="Radical_SAM"/>
    <property type="match status" value="1"/>
</dbReference>
<dbReference type="GO" id="GO:0051539">
    <property type="term" value="F:4 iron, 4 sulfur cluster binding"/>
    <property type="evidence" value="ECO:0007669"/>
    <property type="project" value="UniProtKB-KW"/>
</dbReference>
<organism evidence="17 18">
    <name type="scientific">Methylacidimicrobium cyclopophantes</name>
    <dbReference type="NCBI Taxonomy" id="1041766"/>
    <lineage>
        <taxon>Bacteria</taxon>
        <taxon>Pseudomonadati</taxon>
        <taxon>Verrucomicrobiota</taxon>
        <taxon>Methylacidimicrobium</taxon>
    </lineage>
</organism>
<comment type="catalytic activity">
    <reaction evidence="1">
        <text>L-lysine = (3S)-3,6-diaminohexanoate</text>
        <dbReference type="Rhea" id="RHEA:19177"/>
        <dbReference type="ChEBI" id="CHEBI:32551"/>
        <dbReference type="ChEBI" id="CHEBI:57434"/>
        <dbReference type="EC" id="5.4.3.2"/>
    </reaction>
</comment>
<evidence type="ECO:0000256" key="6">
    <source>
        <dbReference type="ARBA" id="ARBA00022363"/>
    </source>
</evidence>
<evidence type="ECO:0000256" key="13">
    <source>
        <dbReference type="ARBA" id="ARBA00023235"/>
    </source>
</evidence>
<keyword evidence="18" id="KW-1185">Reference proteome</keyword>
<evidence type="ECO:0000256" key="15">
    <source>
        <dbReference type="PIRSR" id="PIRSR603739-50"/>
    </source>
</evidence>
<dbReference type="EMBL" id="CABFUZ020000086">
    <property type="protein sequence ID" value="VVM05397.1"/>
    <property type="molecule type" value="Genomic_DNA"/>
</dbReference>
<dbReference type="GO" id="GO:0050066">
    <property type="term" value="F:L-lysine 2,3-aminomutase activity"/>
    <property type="evidence" value="ECO:0007669"/>
    <property type="project" value="UniProtKB-EC"/>
</dbReference>
<keyword evidence="13 17" id="KW-0413">Isomerase</keyword>
<feature type="binding site" evidence="14">
    <location>
        <position position="188"/>
    </location>
    <ligand>
        <name>[4Fe-4S] cluster</name>
        <dbReference type="ChEBI" id="CHEBI:49883"/>
        <note>4Fe-4S-S-AdoMet</note>
    </ligand>
</feature>
<dbReference type="SFLD" id="SFLDG01070">
    <property type="entry name" value="PLP-dependent"/>
    <property type="match status" value="1"/>
</dbReference>
<feature type="binding site" evidence="14">
    <location>
        <position position="195"/>
    </location>
    <ligand>
        <name>[4Fe-4S] cluster</name>
        <dbReference type="ChEBI" id="CHEBI:49883"/>
        <note>4Fe-4S-S-AdoMet</note>
    </ligand>
</feature>
<proteinExistence type="inferred from homology"/>
<evidence type="ECO:0000256" key="14">
    <source>
        <dbReference type="PIRSR" id="PIRSR004911-1"/>
    </source>
</evidence>
<dbReference type="SUPFAM" id="SSF102114">
    <property type="entry name" value="Radical SAM enzymes"/>
    <property type="match status" value="1"/>
</dbReference>
<dbReference type="Proteomes" id="UP000381693">
    <property type="component" value="Unassembled WGS sequence"/>
</dbReference>
<comment type="cofactor">
    <cofactor evidence="3">
        <name>[4Fe-4S] cluster</name>
        <dbReference type="ChEBI" id="CHEBI:49883"/>
    </cofactor>
</comment>
<protein>
    <recommendedName>
        <fullName evidence="6">L-lysine 2,3-aminomutase</fullName>
        <ecNumber evidence="5">5.4.3.2</ecNumber>
    </recommendedName>
</protein>
<evidence type="ECO:0000313" key="18">
    <source>
        <dbReference type="Proteomes" id="UP000381693"/>
    </source>
</evidence>
<comment type="similarity">
    <text evidence="4">Belongs to the radical SAM superfamily. KamA family.</text>
</comment>
<dbReference type="Pfam" id="PF12544">
    <property type="entry name" value="LAM_C"/>
    <property type="match status" value="1"/>
</dbReference>
<evidence type="ECO:0000256" key="12">
    <source>
        <dbReference type="ARBA" id="ARBA00023014"/>
    </source>
</evidence>
<dbReference type="SFLD" id="SFLDF00283">
    <property type="entry name" value="L-lysine_2_3-aminomutase_(LAM"/>
    <property type="match status" value="1"/>
</dbReference>
<evidence type="ECO:0000256" key="5">
    <source>
        <dbReference type="ARBA" id="ARBA00012144"/>
    </source>
</evidence>
<dbReference type="PANTHER" id="PTHR30538">
    <property type="entry name" value="LYSINE 2,3-AMINOMUTASE-RELATED"/>
    <property type="match status" value="1"/>
</dbReference>